<proteinExistence type="inferred from homology"/>
<feature type="transmembrane region" description="Helical" evidence="7">
    <location>
        <begin position="359"/>
        <end position="378"/>
    </location>
</feature>
<dbReference type="PANTHER" id="PTHR43044:SF2">
    <property type="entry name" value="POLYSULPHIDE REDUCTASE NRFD"/>
    <property type="match status" value="1"/>
</dbReference>
<evidence type="ECO:0000313" key="8">
    <source>
        <dbReference type="EMBL" id="MET3695131.1"/>
    </source>
</evidence>
<evidence type="ECO:0000256" key="2">
    <source>
        <dbReference type="ARBA" id="ARBA00008929"/>
    </source>
</evidence>
<dbReference type="PANTHER" id="PTHR43044">
    <property type="match status" value="1"/>
</dbReference>
<name>A0ABV2LEH4_9HYPH</name>
<evidence type="ECO:0000256" key="6">
    <source>
        <dbReference type="ARBA" id="ARBA00023136"/>
    </source>
</evidence>
<dbReference type="InterPro" id="IPR021776">
    <property type="entry name" value="ActD"/>
</dbReference>
<sequence>MAGAVLTPDTPTRPGGMGRAVSDAALHDPLGRRWWIAFAAASSLLALFFGVILYLLFTGIGIWNNNNAVVWALDIASYDWWIGIACGSLALAGTLRLAGAPSGGTFGRGALSRLAEANALLCTIAAGLYPIVHLGRPWFFYWNLPYPNTLGLWPQFRSPLVWDAIDIVSFLVVTVSLWYIGLLPDLATLRDRAFAEARAKSEAAGRPRRWPMLKAQAYGVAAAGWRGSASHWQLWHQAYRIVALLGILLVVSLQTGASVMLAGSVLPGWHDTILPVAFLVNAVFSGVAVVTALAMLVRALYRLESVITEAHAEILARILLGLGLASLYGYATELLSGFLHGDAFARATLVRRFTGPQAWAAWTVLTCALLPVHLFWWARLRRSPLALALVGGLVAVGAYADHVMVLVVTLSHDFLPSSALDYRVGLWGVATFAGSVGLFLVLLLLFLRALPVATLSDLRQAGAADGAARPGAEAEAPGPGTPLWGVSAEFATQASLAAAMRVLARRYPHHGDRPVRGNAVRLDAFGPMPMPDALKGLGRRNRSILPYALGAALGGGAAFYGMCVYATAYGYVLDVGGRPRFSWPAFVVPSVSFAMMSGTLAVHAVFLFLNRLPRLNHPAFNIPGFGYATQDRYFLVAEARGPDFDAARIARQLDALPEGDGRPLAIARVPR</sequence>
<evidence type="ECO:0000256" key="1">
    <source>
        <dbReference type="ARBA" id="ARBA00004651"/>
    </source>
</evidence>
<feature type="transmembrane region" description="Helical" evidence="7">
    <location>
        <begin position="385"/>
        <end position="412"/>
    </location>
</feature>
<feature type="transmembrane region" description="Helical" evidence="7">
    <location>
        <begin position="583"/>
        <end position="609"/>
    </location>
</feature>
<keyword evidence="4 7" id="KW-0812">Transmembrane</keyword>
<feature type="transmembrane region" description="Helical" evidence="7">
    <location>
        <begin position="241"/>
        <end position="266"/>
    </location>
</feature>
<gene>
    <name evidence="8" type="ORF">ABID43_004697</name>
</gene>
<feature type="transmembrane region" description="Helical" evidence="7">
    <location>
        <begin position="544"/>
        <end position="571"/>
    </location>
</feature>
<dbReference type="InterPro" id="IPR005614">
    <property type="entry name" value="NrfD-like"/>
</dbReference>
<reference evidence="8 9" key="1">
    <citation type="submission" date="2024-06" db="EMBL/GenBank/DDBJ databases">
        <title>Genomic Encyclopedia of Type Strains, Phase IV (KMG-IV): sequencing the most valuable type-strain genomes for metagenomic binning, comparative biology and taxonomic classification.</title>
        <authorList>
            <person name="Goeker M."/>
        </authorList>
    </citation>
    <scope>NUCLEOTIDE SEQUENCE [LARGE SCALE GENOMIC DNA]</scope>
    <source>
        <strain evidence="8 9">DSM 21331</strain>
    </source>
</reference>
<dbReference type="Pfam" id="PF11821">
    <property type="entry name" value="ActD"/>
    <property type="match status" value="1"/>
</dbReference>
<feature type="transmembrane region" description="Helical" evidence="7">
    <location>
        <begin position="160"/>
        <end position="182"/>
    </location>
</feature>
<evidence type="ECO:0000256" key="7">
    <source>
        <dbReference type="SAM" id="Phobius"/>
    </source>
</evidence>
<feature type="transmembrane region" description="Helical" evidence="7">
    <location>
        <begin position="34"/>
        <end position="60"/>
    </location>
</feature>
<dbReference type="Pfam" id="PF03916">
    <property type="entry name" value="NrfD"/>
    <property type="match status" value="1"/>
</dbReference>
<dbReference type="EMBL" id="JBEPMM010000023">
    <property type="protein sequence ID" value="MET3695131.1"/>
    <property type="molecule type" value="Genomic_DNA"/>
</dbReference>
<evidence type="ECO:0000256" key="3">
    <source>
        <dbReference type="ARBA" id="ARBA00022475"/>
    </source>
</evidence>
<feature type="transmembrane region" description="Helical" evidence="7">
    <location>
        <begin position="424"/>
        <end position="447"/>
    </location>
</feature>
<feature type="transmembrane region" description="Helical" evidence="7">
    <location>
        <begin position="119"/>
        <end position="140"/>
    </location>
</feature>
<keyword evidence="9" id="KW-1185">Reference proteome</keyword>
<evidence type="ECO:0000256" key="5">
    <source>
        <dbReference type="ARBA" id="ARBA00022989"/>
    </source>
</evidence>
<protein>
    <submittedName>
        <fullName evidence="8">Ni/Fe-hydrogenase subunit HybB-like protein</fullName>
    </submittedName>
</protein>
<evidence type="ECO:0000256" key="4">
    <source>
        <dbReference type="ARBA" id="ARBA00022692"/>
    </source>
</evidence>
<dbReference type="RefSeq" id="WP_238282790.1">
    <property type="nucleotide sequence ID" value="NZ_BPQL01000198.1"/>
</dbReference>
<dbReference type="Proteomes" id="UP001549145">
    <property type="component" value="Unassembled WGS sequence"/>
</dbReference>
<keyword evidence="5 7" id="KW-1133">Transmembrane helix</keyword>
<comment type="similarity">
    <text evidence="2">Belongs to the NrfD family.</text>
</comment>
<accession>A0ABV2LEH4</accession>
<feature type="transmembrane region" description="Helical" evidence="7">
    <location>
        <begin position="318"/>
        <end position="339"/>
    </location>
</feature>
<feature type="transmembrane region" description="Helical" evidence="7">
    <location>
        <begin position="272"/>
        <end position="297"/>
    </location>
</feature>
<evidence type="ECO:0000313" key="9">
    <source>
        <dbReference type="Proteomes" id="UP001549145"/>
    </source>
</evidence>
<keyword evidence="6 7" id="KW-0472">Membrane</keyword>
<comment type="subcellular location">
    <subcellularLocation>
        <location evidence="1">Cell membrane</location>
        <topology evidence="1">Multi-pass membrane protein</topology>
    </subcellularLocation>
</comment>
<organism evidence="8 9">
    <name type="scientific">Methylobacterium goesingense</name>
    <dbReference type="NCBI Taxonomy" id="243690"/>
    <lineage>
        <taxon>Bacteria</taxon>
        <taxon>Pseudomonadati</taxon>
        <taxon>Pseudomonadota</taxon>
        <taxon>Alphaproteobacteria</taxon>
        <taxon>Hyphomicrobiales</taxon>
        <taxon>Methylobacteriaceae</taxon>
        <taxon>Methylobacterium</taxon>
    </lineage>
</organism>
<keyword evidence="3" id="KW-1003">Cell membrane</keyword>
<comment type="caution">
    <text evidence="8">The sequence shown here is derived from an EMBL/GenBank/DDBJ whole genome shotgun (WGS) entry which is preliminary data.</text>
</comment>